<dbReference type="PANTHER" id="PTHR45622:SF58">
    <property type="entry name" value="REGULATOR OF CHROMOSOME CONDENSATION DOMAIN-CONTAINING PROTEIN"/>
    <property type="match status" value="1"/>
</dbReference>
<name>A0ABS4G603_9CLOT</name>
<dbReference type="RefSeq" id="WP_209460142.1">
    <property type="nucleotide sequence ID" value="NZ_JAGGKC010000021.1"/>
</dbReference>
<feature type="transmembrane region" description="Helical" evidence="2">
    <location>
        <begin position="407"/>
        <end position="436"/>
    </location>
</feature>
<feature type="signal peptide" evidence="3">
    <location>
        <begin position="1"/>
        <end position="26"/>
    </location>
</feature>
<keyword evidence="2" id="KW-1133">Transmembrane helix</keyword>
<dbReference type="SUPFAM" id="SSF50985">
    <property type="entry name" value="RCC1/BLIP-II"/>
    <property type="match status" value="1"/>
</dbReference>
<organism evidence="4 5">
    <name type="scientific">Youngiibacter multivorans</name>
    <dbReference type="NCBI Taxonomy" id="937251"/>
    <lineage>
        <taxon>Bacteria</taxon>
        <taxon>Bacillati</taxon>
        <taxon>Bacillota</taxon>
        <taxon>Clostridia</taxon>
        <taxon>Eubacteriales</taxon>
        <taxon>Clostridiaceae</taxon>
        <taxon>Youngiibacter</taxon>
    </lineage>
</organism>
<keyword evidence="2" id="KW-0472">Membrane</keyword>
<accession>A0ABS4G603</accession>
<keyword evidence="3" id="KW-0732">Signal</keyword>
<evidence type="ECO:0000256" key="3">
    <source>
        <dbReference type="SAM" id="SignalP"/>
    </source>
</evidence>
<dbReference type="PROSITE" id="PS50012">
    <property type="entry name" value="RCC1_3"/>
    <property type="match status" value="1"/>
</dbReference>
<gene>
    <name evidence="4" type="ORF">J2Z34_002454</name>
</gene>
<dbReference type="InterPro" id="IPR009091">
    <property type="entry name" value="RCC1/BLIP-II"/>
</dbReference>
<evidence type="ECO:0000313" key="5">
    <source>
        <dbReference type="Proteomes" id="UP001519271"/>
    </source>
</evidence>
<feature type="transmembrane region" description="Helical" evidence="2">
    <location>
        <begin position="378"/>
        <end position="401"/>
    </location>
</feature>
<dbReference type="InterPro" id="IPR000408">
    <property type="entry name" value="Reg_chr_condens"/>
</dbReference>
<protein>
    <submittedName>
        <fullName evidence="4">Alpha-tubulin suppressor-like RCC1 family protein</fullName>
    </submittedName>
</protein>
<keyword evidence="5" id="KW-1185">Reference proteome</keyword>
<sequence length="465" mass="50131">MRKAGAAILSIIFASSLLSVPVSALAVVPDGVKVMEDGPVLPLDDSVKAISVGGSHTLVLTEKGAIFAWGSNARSQLDIPSIPENEIVTDIAAGMSHSIALTDKGTILLWGSNDFGQTEMPPLPQGEIVEDVSAGDTFSLAKTVSGTIIAWGFSANEKKSITLQEPENDSLMITDAEYEHFLALSESGKIYTSYLVGLAFGKEQGSLVSLEIPEGIKLASADSSSSHIAGLSTDGRVTSWRGEGYEDFSILQAPEEAVKAFAGTNYTAALTSDGKIILWDWKEERLPDVTLPFSEKAKLMADGYDRTVILTEQGRFIEVASGTMAGVPVKKDFRPAAVIIVSILFLVALAAAAIKLYKTESLKDEIYFGLPDTRLGMASFKIAIAVAIFGLLFIMLNILYTGWGENIILHLVLLPFIWSMYVLPLISIALAAYSIWKDNERSAFVFLSVPVCLYFLITYGIYMLS</sequence>
<dbReference type="Pfam" id="PF13540">
    <property type="entry name" value="RCC1_2"/>
    <property type="match status" value="2"/>
</dbReference>
<feature type="transmembrane region" description="Helical" evidence="2">
    <location>
        <begin position="336"/>
        <end position="357"/>
    </location>
</feature>
<dbReference type="Proteomes" id="UP001519271">
    <property type="component" value="Unassembled WGS sequence"/>
</dbReference>
<dbReference type="InterPro" id="IPR051709">
    <property type="entry name" value="Ub-ligase/GTPase-reg"/>
</dbReference>
<proteinExistence type="predicted"/>
<keyword evidence="1" id="KW-0677">Repeat</keyword>
<reference evidence="4 5" key="1">
    <citation type="submission" date="2021-03" db="EMBL/GenBank/DDBJ databases">
        <title>Genomic Encyclopedia of Type Strains, Phase IV (KMG-IV): sequencing the most valuable type-strain genomes for metagenomic binning, comparative biology and taxonomic classification.</title>
        <authorList>
            <person name="Goeker M."/>
        </authorList>
    </citation>
    <scope>NUCLEOTIDE SEQUENCE [LARGE SCALE GENOMIC DNA]</scope>
    <source>
        <strain evidence="4 5">DSM 6139</strain>
    </source>
</reference>
<evidence type="ECO:0000256" key="1">
    <source>
        <dbReference type="ARBA" id="ARBA00022737"/>
    </source>
</evidence>
<keyword evidence="2" id="KW-0812">Transmembrane</keyword>
<dbReference type="PANTHER" id="PTHR45622">
    <property type="entry name" value="UBIQUITIN-PROTEIN LIGASE E3A-RELATED"/>
    <property type="match status" value="1"/>
</dbReference>
<comment type="caution">
    <text evidence="4">The sequence shown here is derived from an EMBL/GenBank/DDBJ whole genome shotgun (WGS) entry which is preliminary data.</text>
</comment>
<evidence type="ECO:0000256" key="2">
    <source>
        <dbReference type="SAM" id="Phobius"/>
    </source>
</evidence>
<feature type="chain" id="PRO_5047251387" evidence="3">
    <location>
        <begin position="27"/>
        <end position="465"/>
    </location>
</feature>
<dbReference type="EMBL" id="JAGGKC010000021">
    <property type="protein sequence ID" value="MBP1919958.1"/>
    <property type="molecule type" value="Genomic_DNA"/>
</dbReference>
<dbReference type="PROSITE" id="PS00626">
    <property type="entry name" value="RCC1_2"/>
    <property type="match status" value="1"/>
</dbReference>
<evidence type="ECO:0000313" key="4">
    <source>
        <dbReference type="EMBL" id="MBP1919958.1"/>
    </source>
</evidence>
<dbReference type="Gene3D" id="2.130.10.30">
    <property type="entry name" value="Regulator of chromosome condensation 1/beta-lactamase-inhibitor protein II"/>
    <property type="match status" value="1"/>
</dbReference>
<feature type="transmembrane region" description="Helical" evidence="2">
    <location>
        <begin position="443"/>
        <end position="462"/>
    </location>
</feature>